<keyword evidence="5" id="KW-0804">Transcription</keyword>
<evidence type="ECO:0000256" key="7">
    <source>
        <dbReference type="ARBA" id="ARBA00023242"/>
    </source>
</evidence>
<dbReference type="Proteomes" id="UP000027002">
    <property type="component" value="Chromosome 2"/>
</dbReference>
<sequence>MVDKVIPRRQGRGQPLPQPTTKLPPRKQAKTEEEKEQRRIERILRNRRAAQMFRDRKKSELEAAEKRNQELESLLLDAQTSKKQLAEEVSRLQQRAIQAADSLIHSDAASDKSNASPRPSFAPETANRYKNNNSNRNSNSSNNSSSSKSNNNASSVPEPPSDLATPKSCFGSDSESSHPPKLNDWLRSLDGSSSYEPLPSKACPPTTTSLEYTTSEMPYMLTDSKDDWYGTPPAKIPRPASDLHEAPFVYGLDDAPVTRVTDSRTCSYADPMCVNYDLASDMPTPATELSYFDWDRLFNDPADAPLVHPASLESSPYPSHPHPHPHHNYSHGHNPNPPYRTASYPSPHHLSSQMHNHSEQALWMKDRGYGYPHGYSSIVDDSMRHSQCYECWPSYRGERRP</sequence>
<keyword evidence="12" id="KW-1185">Reference proteome</keyword>
<comment type="subcellular location">
    <subcellularLocation>
        <location evidence="1">Nucleus</location>
    </subcellularLocation>
</comment>
<feature type="region of interest" description="Disordered" evidence="8">
    <location>
        <begin position="310"/>
        <end position="352"/>
    </location>
</feature>
<protein>
    <recommendedName>
        <fullName evidence="9">BZIP domain-containing protein</fullName>
    </recommendedName>
</protein>
<evidence type="ECO:0000313" key="10">
    <source>
        <dbReference type="EMBL" id="GAO18826.1"/>
    </source>
</evidence>
<dbReference type="EMBL" id="BBTG02000013">
    <property type="protein sequence ID" value="GAO18826.1"/>
    <property type="molecule type" value="Genomic_DNA"/>
</dbReference>
<proteinExistence type="inferred from homology"/>
<feature type="region of interest" description="Disordered" evidence="8">
    <location>
        <begin position="1"/>
        <end position="40"/>
    </location>
</feature>
<accession>A0A063BSN9</accession>
<name>A0A063BSN9_USTVR</name>
<comment type="similarity">
    <text evidence="2">Belongs to the bZIP family.</text>
</comment>
<keyword evidence="3" id="KW-0805">Transcription regulation</keyword>
<dbReference type="GeneID" id="66064043"/>
<dbReference type="GO" id="GO:0003677">
    <property type="term" value="F:DNA binding"/>
    <property type="evidence" value="ECO:0007669"/>
    <property type="project" value="UniProtKB-KW"/>
</dbReference>
<dbReference type="EMBL" id="CP072754">
    <property type="protein sequence ID" value="QUC19024.1"/>
    <property type="molecule type" value="Genomic_DNA"/>
</dbReference>
<dbReference type="PROSITE" id="PS50217">
    <property type="entry name" value="BZIP"/>
    <property type="match status" value="1"/>
</dbReference>
<feature type="compositionally biased region" description="Low complexity" evidence="8">
    <location>
        <begin position="131"/>
        <end position="155"/>
    </location>
</feature>
<reference evidence="11" key="3">
    <citation type="submission" date="2020-03" db="EMBL/GenBank/DDBJ databases">
        <title>A mixture of massive structural variations and highly conserved coding sequences in Ustilaginoidea virens genome.</title>
        <authorList>
            <person name="Zhang K."/>
            <person name="Zhao Z."/>
            <person name="Zhang Z."/>
            <person name="Li Y."/>
            <person name="Hsiang T."/>
            <person name="Sun W."/>
        </authorList>
    </citation>
    <scope>NUCLEOTIDE SEQUENCE</scope>
    <source>
        <strain evidence="11">UV-8b</strain>
    </source>
</reference>
<evidence type="ECO:0000313" key="11">
    <source>
        <dbReference type="EMBL" id="QUC19024.1"/>
    </source>
</evidence>
<dbReference type="GO" id="GO:0005634">
    <property type="term" value="C:nucleus"/>
    <property type="evidence" value="ECO:0007669"/>
    <property type="project" value="UniProtKB-SubCell"/>
</dbReference>
<dbReference type="RefSeq" id="XP_042996697.1">
    <property type="nucleotide sequence ID" value="XM_043140763.1"/>
</dbReference>
<dbReference type="AlphaFoldDB" id="A0A063BSN9"/>
<evidence type="ECO:0000256" key="4">
    <source>
        <dbReference type="ARBA" id="ARBA00023125"/>
    </source>
</evidence>
<evidence type="ECO:0000256" key="6">
    <source>
        <dbReference type="ARBA" id="ARBA00023230"/>
    </source>
</evidence>
<evidence type="ECO:0000256" key="2">
    <source>
        <dbReference type="ARBA" id="ARBA00007163"/>
    </source>
</evidence>
<feature type="compositionally biased region" description="Basic and acidic residues" evidence="8">
    <location>
        <begin position="29"/>
        <end position="40"/>
    </location>
</feature>
<evidence type="ECO:0000256" key="5">
    <source>
        <dbReference type="ARBA" id="ARBA00023163"/>
    </source>
</evidence>
<evidence type="ECO:0000256" key="1">
    <source>
        <dbReference type="ARBA" id="ARBA00004123"/>
    </source>
</evidence>
<dbReference type="GO" id="GO:0000981">
    <property type="term" value="F:DNA-binding transcription factor activity, RNA polymerase II-specific"/>
    <property type="evidence" value="ECO:0007669"/>
    <property type="project" value="InterPro"/>
</dbReference>
<organism evidence="10 13">
    <name type="scientific">Ustilaginoidea virens</name>
    <name type="common">Rice false smut fungus</name>
    <name type="synonym">Villosiclava virens</name>
    <dbReference type="NCBI Taxonomy" id="1159556"/>
    <lineage>
        <taxon>Eukaryota</taxon>
        <taxon>Fungi</taxon>
        <taxon>Dikarya</taxon>
        <taxon>Ascomycota</taxon>
        <taxon>Pezizomycotina</taxon>
        <taxon>Sordariomycetes</taxon>
        <taxon>Hypocreomycetidae</taxon>
        <taxon>Hypocreales</taxon>
        <taxon>Clavicipitaceae</taxon>
        <taxon>Ustilaginoidea</taxon>
    </lineage>
</organism>
<gene>
    <name evidence="11" type="ORF">UV8b_03265</name>
    <name evidence="10" type="ORF">UVI_02029930</name>
</gene>
<feature type="region of interest" description="Disordered" evidence="8">
    <location>
        <begin position="103"/>
        <end position="210"/>
    </location>
</feature>
<dbReference type="InterPro" id="IPR004827">
    <property type="entry name" value="bZIP"/>
</dbReference>
<feature type="compositionally biased region" description="Basic residues" evidence="8">
    <location>
        <begin position="321"/>
        <end position="330"/>
    </location>
</feature>
<dbReference type="GO" id="GO:0045944">
    <property type="term" value="P:positive regulation of transcription by RNA polymerase II"/>
    <property type="evidence" value="ECO:0007669"/>
    <property type="project" value="InterPro"/>
</dbReference>
<evidence type="ECO:0000256" key="8">
    <source>
        <dbReference type="SAM" id="MobiDB-lite"/>
    </source>
</evidence>
<dbReference type="STRING" id="1159556.A0A063BSN9"/>
<dbReference type="GO" id="GO:0006986">
    <property type="term" value="P:response to unfolded protein"/>
    <property type="evidence" value="ECO:0007669"/>
    <property type="project" value="UniProtKB-KW"/>
</dbReference>
<feature type="domain" description="BZIP" evidence="9">
    <location>
        <begin position="36"/>
        <end position="94"/>
    </location>
</feature>
<evidence type="ECO:0000259" key="9">
    <source>
        <dbReference type="PROSITE" id="PS50217"/>
    </source>
</evidence>
<keyword evidence="7" id="KW-0539">Nucleus</keyword>
<dbReference type="PANTHER" id="PTHR46714">
    <property type="entry name" value="TRANSCRIPTIONAL ACTIVATOR HAC1"/>
    <property type="match status" value="1"/>
</dbReference>
<dbReference type="Proteomes" id="UP000054053">
    <property type="component" value="Unassembled WGS sequence"/>
</dbReference>
<dbReference type="InterPro" id="IPR044280">
    <property type="entry name" value="Hac1/HY5"/>
</dbReference>
<reference evidence="13" key="2">
    <citation type="journal article" date="2016" name="Genome Announc.">
        <title>Genome sequence of Ustilaginoidea virens IPU010, a rice pathogenic fungus causing false smut.</title>
        <authorList>
            <person name="Kumagai T."/>
            <person name="Ishii T."/>
            <person name="Terai G."/>
            <person name="Umemura M."/>
            <person name="Machida M."/>
            <person name="Asai K."/>
        </authorList>
    </citation>
    <scope>NUCLEOTIDE SEQUENCE [LARGE SCALE GENOMIC DNA]</scope>
    <source>
        <strain evidence="13">IPU010</strain>
    </source>
</reference>
<evidence type="ECO:0000313" key="12">
    <source>
        <dbReference type="Proteomes" id="UP000027002"/>
    </source>
</evidence>
<dbReference type="KEGG" id="uvi:66064043"/>
<dbReference type="HOGENOM" id="CLU_687355_0_0_1"/>
<evidence type="ECO:0000256" key="3">
    <source>
        <dbReference type="ARBA" id="ARBA00023015"/>
    </source>
</evidence>
<reference evidence="10" key="1">
    <citation type="journal article" date="2016" name="Genome Announc.">
        <title>Genome Sequence of Ustilaginoidea virens IPU010, a Rice Pathogenic Fungus Causing False Smut.</title>
        <authorList>
            <person name="Kumagai T."/>
            <person name="Ishii T."/>
            <person name="Terai G."/>
            <person name="Umemura M."/>
            <person name="Machida M."/>
            <person name="Asai K."/>
        </authorList>
    </citation>
    <scope>NUCLEOTIDE SEQUENCE [LARGE SCALE GENOMIC DNA]</scope>
    <source>
        <strain evidence="10">IPU010</strain>
    </source>
</reference>
<keyword evidence="4" id="KW-0238">DNA-binding</keyword>
<evidence type="ECO:0000313" key="13">
    <source>
        <dbReference type="Proteomes" id="UP000054053"/>
    </source>
</evidence>
<keyword evidence="6" id="KW-0834">Unfolded protein response</keyword>
<dbReference type="PANTHER" id="PTHR46714:SF6">
    <property type="entry name" value="TRANSCRIPTIONAL ACTIVATOR HAC1"/>
    <property type="match status" value="1"/>
</dbReference>